<dbReference type="SUPFAM" id="SSF53756">
    <property type="entry name" value="UDP-Glycosyltransferase/glycogen phosphorylase"/>
    <property type="match status" value="1"/>
</dbReference>
<proteinExistence type="predicted"/>
<keyword evidence="2" id="KW-1185">Reference proteome</keyword>
<dbReference type="Gene3D" id="3.40.50.2000">
    <property type="entry name" value="Glycogen Phosphorylase B"/>
    <property type="match status" value="1"/>
</dbReference>
<evidence type="ECO:0000313" key="2">
    <source>
        <dbReference type="Proteomes" id="UP001231124"/>
    </source>
</evidence>
<dbReference type="SUPFAM" id="SSF48452">
    <property type="entry name" value="TPR-like"/>
    <property type="match status" value="1"/>
</dbReference>
<dbReference type="InterPro" id="IPR011990">
    <property type="entry name" value="TPR-like_helical_dom_sf"/>
</dbReference>
<dbReference type="RefSeq" id="WP_238206612.1">
    <property type="nucleotide sequence ID" value="NZ_BPQE01000027.1"/>
</dbReference>
<name>A0ABU0I3Y2_9HYPH</name>
<dbReference type="EMBL" id="JAUSVP010000014">
    <property type="protein sequence ID" value="MDQ0449316.1"/>
    <property type="molecule type" value="Genomic_DNA"/>
</dbReference>
<sequence>MSEMPTDPVALIKKGEFEAAEAILEPALRADPNARALRIAYAESLAMQLQFDRAIEQCLRLLRNPALSLFERITILEQLASCATQVNDPAIVRPFLTLLDELTRSPYASDRCWPPRILRQAGYLDEARAAFAAILREFPGDPFASFILGEVMMELGDPAGLPLSLSYSSRALARAHQPGVQPIEKLWEDEPLDGKAVAVLSWGGHGDFFQLAGHVAQLKRLGARHLTAVAMARYGKLLMSAGFDEVVPAVEIDAIIARSDHWTTTFGLMRADFNGGGARKPSGYMSPPPSAIADGLTARMRAKAAGRPCLGLYWHSDQHQGQMKSVPLARLVPLLARRDVHWVILQRGFGLRRLIEAGLDGDVTIADDDLPFDDAGALVARLDGMVSICAWPFHLAGALGTRAWLLAGRALAARHLNSDGHSHLYPDCATVVRQPTMGDWPGVVARMNRELDAFVAGFAPPNSDTGDG</sequence>
<protein>
    <recommendedName>
        <fullName evidence="3">TPR repeat-containing protein</fullName>
    </recommendedName>
</protein>
<organism evidence="1 2">
    <name type="scientific">Methylobacterium aerolatum</name>
    <dbReference type="NCBI Taxonomy" id="418708"/>
    <lineage>
        <taxon>Bacteria</taxon>
        <taxon>Pseudomonadati</taxon>
        <taxon>Pseudomonadota</taxon>
        <taxon>Alphaproteobacteria</taxon>
        <taxon>Hyphomicrobiales</taxon>
        <taxon>Methylobacteriaceae</taxon>
        <taxon>Methylobacterium</taxon>
    </lineage>
</organism>
<accession>A0ABU0I3Y2</accession>
<comment type="caution">
    <text evidence="1">The sequence shown here is derived from an EMBL/GenBank/DDBJ whole genome shotgun (WGS) entry which is preliminary data.</text>
</comment>
<dbReference type="Proteomes" id="UP001231124">
    <property type="component" value="Unassembled WGS sequence"/>
</dbReference>
<evidence type="ECO:0000313" key="1">
    <source>
        <dbReference type="EMBL" id="MDQ0449316.1"/>
    </source>
</evidence>
<reference evidence="1 2" key="1">
    <citation type="submission" date="2023-07" db="EMBL/GenBank/DDBJ databases">
        <title>Genomic Encyclopedia of Type Strains, Phase IV (KMG-IV): sequencing the most valuable type-strain genomes for metagenomic binning, comparative biology and taxonomic classification.</title>
        <authorList>
            <person name="Goeker M."/>
        </authorList>
    </citation>
    <scope>NUCLEOTIDE SEQUENCE [LARGE SCALE GENOMIC DNA]</scope>
    <source>
        <strain evidence="1 2">DSM 19013</strain>
    </source>
</reference>
<gene>
    <name evidence="1" type="ORF">QO012_003833</name>
</gene>
<evidence type="ECO:0008006" key="3">
    <source>
        <dbReference type="Google" id="ProtNLM"/>
    </source>
</evidence>
<dbReference type="Gene3D" id="1.25.40.10">
    <property type="entry name" value="Tetratricopeptide repeat domain"/>
    <property type="match status" value="1"/>
</dbReference>